<feature type="region of interest" description="Disordered" evidence="1">
    <location>
        <begin position="1"/>
        <end position="69"/>
    </location>
</feature>
<reference evidence="3" key="1">
    <citation type="journal article" date="2019" name="Plant Biotechnol. J.">
        <title>Genome sequencing of the Australian wild diploid species Gossypium australe highlights disease resistance and delayed gland morphogenesis.</title>
        <authorList>
            <person name="Cai Y."/>
            <person name="Cai X."/>
            <person name="Wang Q."/>
            <person name="Wang P."/>
            <person name="Zhang Y."/>
            <person name="Cai C."/>
            <person name="Xu Y."/>
            <person name="Wang K."/>
            <person name="Zhou Z."/>
            <person name="Wang C."/>
            <person name="Geng S."/>
            <person name="Li B."/>
            <person name="Dong Q."/>
            <person name="Hou Y."/>
            <person name="Wang H."/>
            <person name="Ai P."/>
            <person name="Liu Z."/>
            <person name="Yi F."/>
            <person name="Sun M."/>
            <person name="An G."/>
            <person name="Cheng J."/>
            <person name="Zhang Y."/>
            <person name="Shi Q."/>
            <person name="Xie Y."/>
            <person name="Shi X."/>
            <person name="Chang Y."/>
            <person name="Huang F."/>
            <person name="Chen Y."/>
            <person name="Hong S."/>
            <person name="Mi L."/>
            <person name="Sun Q."/>
            <person name="Zhang L."/>
            <person name="Zhou B."/>
            <person name="Peng R."/>
            <person name="Zhang X."/>
            <person name="Liu F."/>
        </authorList>
    </citation>
    <scope>NUCLEOTIDE SEQUENCE [LARGE SCALE GENOMIC DNA]</scope>
    <source>
        <strain evidence="3">cv. PA1801</strain>
    </source>
</reference>
<accession>A0A5B6VEV3</accession>
<keyword evidence="3" id="KW-1185">Reference proteome</keyword>
<dbReference type="AlphaFoldDB" id="A0A5B6VEV3"/>
<feature type="compositionally biased region" description="Polar residues" evidence="1">
    <location>
        <begin position="46"/>
        <end position="69"/>
    </location>
</feature>
<organism evidence="2 3">
    <name type="scientific">Gossypium australe</name>
    <dbReference type="NCBI Taxonomy" id="47621"/>
    <lineage>
        <taxon>Eukaryota</taxon>
        <taxon>Viridiplantae</taxon>
        <taxon>Streptophyta</taxon>
        <taxon>Embryophyta</taxon>
        <taxon>Tracheophyta</taxon>
        <taxon>Spermatophyta</taxon>
        <taxon>Magnoliopsida</taxon>
        <taxon>eudicotyledons</taxon>
        <taxon>Gunneridae</taxon>
        <taxon>Pentapetalae</taxon>
        <taxon>rosids</taxon>
        <taxon>malvids</taxon>
        <taxon>Malvales</taxon>
        <taxon>Malvaceae</taxon>
        <taxon>Malvoideae</taxon>
        <taxon>Gossypium</taxon>
    </lineage>
</organism>
<comment type="caution">
    <text evidence="2">The sequence shown here is derived from an EMBL/GenBank/DDBJ whole genome shotgun (WGS) entry which is preliminary data.</text>
</comment>
<feature type="compositionally biased region" description="Polar residues" evidence="1">
    <location>
        <begin position="7"/>
        <end position="30"/>
    </location>
</feature>
<dbReference type="PANTHER" id="PTHR32108:SF5">
    <property type="entry name" value="DYNACTIN SUBUNIT 1-LIKE"/>
    <property type="match status" value="1"/>
</dbReference>
<dbReference type="EMBL" id="SMMG02000007">
    <property type="protein sequence ID" value="KAA3467623.1"/>
    <property type="molecule type" value="Genomic_DNA"/>
</dbReference>
<evidence type="ECO:0000313" key="2">
    <source>
        <dbReference type="EMBL" id="KAA3467623.1"/>
    </source>
</evidence>
<gene>
    <name evidence="2" type="ORF">EPI10_002618</name>
</gene>
<dbReference type="Proteomes" id="UP000325315">
    <property type="component" value="Unassembled WGS sequence"/>
</dbReference>
<name>A0A5B6VEV3_9ROSI</name>
<dbReference type="PANTHER" id="PTHR32108">
    <property type="entry name" value="DNA-DIRECTED RNA POLYMERASE SUBUNIT ALPHA"/>
    <property type="match status" value="1"/>
</dbReference>
<evidence type="ECO:0000313" key="3">
    <source>
        <dbReference type="Proteomes" id="UP000325315"/>
    </source>
</evidence>
<sequence length="112" mass="12839">MEGGGNASPTTSFGEGDNNTFHKYSESPTPGENIKRSTSRKKENEVNNVNMYNKSLSRQESNSRPNTEKLQFIPIPMTYRELYQNLFDTHVVSLLYLKPMQPSFPKWYDANA</sequence>
<proteinExistence type="predicted"/>
<dbReference type="OrthoDB" id="1436520at2759"/>
<protein>
    <submittedName>
        <fullName evidence="2">Uncharacterized protein</fullName>
    </submittedName>
</protein>
<evidence type="ECO:0000256" key="1">
    <source>
        <dbReference type="SAM" id="MobiDB-lite"/>
    </source>
</evidence>